<dbReference type="Proteomes" id="UP001201262">
    <property type="component" value="Unassembled WGS sequence"/>
</dbReference>
<organism evidence="2 3">
    <name type="scientific">Talaromyces proteolyticus</name>
    <dbReference type="NCBI Taxonomy" id="1131652"/>
    <lineage>
        <taxon>Eukaryota</taxon>
        <taxon>Fungi</taxon>
        <taxon>Dikarya</taxon>
        <taxon>Ascomycota</taxon>
        <taxon>Pezizomycotina</taxon>
        <taxon>Eurotiomycetes</taxon>
        <taxon>Eurotiomycetidae</taxon>
        <taxon>Eurotiales</taxon>
        <taxon>Trichocomaceae</taxon>
        <taxon>Talaromyces</taxon>
        <taxon>Talaromyces sect. Bacilispori</taxon>
    </lineage>
</organism>
<evidence type="ECO:0000313" key="2">
    <source>
        <dbReference type="EMBL" id="KAH8704031.1"/>
    </source>
</evidence>
<keyword evidence="3" id="KW-1185">Reference proteome</keyword>
<dbReference type="EMBL" id="JAJTJA010000002">
    <property type="protein sequence ID" value="KAH8704031.1"/>
    <property type="molecule type" value="Genomic_DNA"/>
</dbReference>
<proteinExistence type="predicted"/>
<evidence type="ECO:0000256" key="1">
    <source>
        <dbReference type="SAM" id="MobiDB-lite"/>
    </source>
</evidence>
<dbReference type="GeneID" id="70243217"/>
<comment type="caution">
    <text evidence="2">The sequence shown here is derived from an EMBL/GenBank/DDBJ whole genome shotgun (WGS) entry which is preliminary data.</text>
</comment>
<feature type="compositionally biased region" description="Polar residues" evidence="1">
    <location>
        <begin position="88"/>
        <end position="105"/>
    </location>
</feature>
<dbReference type="RefSeq" id="XP_046077049.1">
    <property type="nucleotide sequence ID" value="XM_046212930.1"/>
</dbReference>
<evidence type="ECO:0000313" key="3">
    <source>
        <dbReference type="Proteomes" id="UP001201262"/>
    </source>
</evidence>
<name>A0AAD4Q594_9EURO</name>
<gene>
    <name evidence="2" type="ORF">BGW36DRAFT_335145</name>
</gene>
<accession>A0AAD4Q594</accession>
<protein>
    <recommendedName>
        <fullName evidence="4">Myb-like domain-containing protein</fullName>
    </recommendedName>
</protein>
<dbReference type="AlphaFoldDB" id="A0AAD4Q594"/>
<sequence length="464" mass="52581">MANEKKKRPAKRSIVRWDENLNELLLLSIQSVCNKEHVKIPWAQVAETMGNNITEGAVVQHLAKLRTLRVKMDKAVPPPLRRGWTGAIASSSKSTDASLGQGQEQAQKEKPKSQAKKRAHTDEECFQDKSDHEDSDWEPSRHSNSSKKKCKSSQKKSILTPLRNGLVDAEGKPKSDGEGQSSDSELVAVNAPFLKFLGSGEDDERASNVVNPEDEAKVEEKKSYIITLKPGKKALSMILHKGIGVYHERDPEKRWHLPASDPRTGTWGFSKDYYGPVLTDYSNSQNPGLLRGEWPQEVVIRQYSAPQQVAWADETHDPDPRIVHPAHWLNDEHCDPQLKFHRKLRPLEQNNSAARVLDQERPEYKEYVEKHRELPTYFDPSWNTAPTLGATKNSHAADFEVARPQLDGDESKPALIDEKWTSTIDQEVDDSHGEIPPGRIFDFEQIFNTDDAIDEAKDLVWWQD</sequence>
<feature type="compositionally biased region" description="Basic and acidic residues" evidence="1">
    <location>
        <begin position="120"/>
        <end position="132"/>
    </location>
</feature>
<feature type="compositionally biased region" description="Basic residues" evidence="1">
    <location>
        <begin position="144"/>
        <end position="154"/>
    </location>
</feature>
<evidence type="ECO:0008006" key="4">
    <source>
        <dbReference type="Google" id="ProtNLM"/>
    </source>
</evidence>
<feature type="region of interest" description="Disordered" evidence="1">
    <location>
        <begin position="76"/>
        <end position="186"/>
    </location>
</feature>
<reference evidence="2" key="1">
    <citation type="submission" date="2021-12" db="EMBL/GenBank/DDBJ databases">
        <title>Convergent genome expansion in fungi linked to evolution of root-endophyte symbiosis.</title>
        <authorList>
            <consortium name="DOE Joint Genome Institute"/>
            <person name="Ke Y.-H."/>
            <person name="Bonito G."/>
            <person name="Liao H.-L."/>
            <person name="Looney B."/>
            <person name="Rojas-Flechas A."/>
            <person name="Nash J."/>
            <person name="Hameed K."/>
            <person name="Schadt C."/>
            <person name="Martin F."/>
            <person name="Crous P.W."/>
            <person name="Miettinen O."/>
            <person name="Magnuson J.K."/>
            <person name="Labbe J."/>
            <person name="Jacobson D."/>
            <person name="Doktycz M.J."/>
            <person name="Veneault-Fourrey C."/>
            <person name="Kuo A."/>
            <person name="Mondo S."/>
            <person name="Calhoun S."/>
            <person name="Riley R."/>
            <person name="Ohm R."/>
            <person name="LaButti K."/>
            <person name="Andreopoulos B."/>
            <person name="Pangilinan J."/>
            <person name="Nolan M."/>
            <person name="Tritt A."/>
            <person name="Clum A."/>
            <person name="Lipzen A."/>
            <person name="Daum C."/>
            <person name="Barry K."/>
            <person name="Grigoriev I.V."/>
            <person name="Vilgalys R."/>
        </authorList>
    </citation>
    <scope>NUCLEOTIDE SEQUENCE</scope>
    <source>
        <strain evidence="2">PMI_201</strain>
    </source>
</reference>